<evidence type="ECO:0000259" key="1">
    <source>
        <dbReference type="PROSITE" id="PS51186"/>
    </source>
</evidence>
<sequence>MIENGFHDVPPGKLAVVVTHLEMDAKPSLREVPLPEGVTFRKVSPTPDWFRGIFRRVGMDWLWYGRLKLDDTALCALLQDPARDFYTLTRDGKDEALLELNFPEDGSCELAYFGLTSALIGSGSGRYLMNQAITLAWEKPITRLHLHTCTNDSPQALGFYVRSGFIPVRRQVEIDDDPRLTGLLPRDAAPQVPLIEA</sequence>
<feature type="domain" description="N-acetyltransferase" evidence="1">
    <location>
        <begin position="38"/>
        <end position="190"/>
    </location>
</feature>
<dbReference type="PROSITE" id="PS51186">
    <property type="entry name" value="GNAT"/>
    <property type="match status" value="1"/>
</dbReference>
<evidence type="ECO:0000313" key="3">
    <source>
        <dbReference type="Proteomes" id="UP001210770"/>
    </source>
</evidence>
<dbReference type="GO" id="GO:0016747">
    <property type="term" value="F:acyltransferase activity, transferring groups other than amino-acyl groups"/>
    <property type="evidence" value="ECO:0007669"/>
    <property type="project" value="InterPro"/>
</dbReference>
<name>A0AAX3LNQ9_9RHOB</name>
<dbReference type="Proteomes" id="UP001210770">
    <property type="component" value="Chromosome"/>
</dbReference>
<dbReference type="EMBL" id="CP116423">
    <property type="protein sequence ID" value="WCE70147.1"/>
    <property type="molecule type" value="Genomic_DNA"/>
</dbReference>
<dbReference type="AlphaFoldDB" id="A0AAX3LNQ9"/>
<gene>
    <name evidence="2" type="ORF">PL336_15355</name>
</gene>
<protein>
    <submittedName>
        <fullName evidence="2">GNAT family N-acetyltransferase</fullName>
    </submittedName>
</protein>
<organism evidence="2 3">
    <name type="scientific">Sulfitobacter faviae</name>
    <dbReference type="NCBI Taxonomy" id="1775881"/>
    <lineage>
        <taxon>Bacteria</taxon>
        <taxon>Pseudomonadati</taxon>
        <taxon>Pseudomonadota</taxon>
        <taxon>Alphaproteobacteria</taxon>
        <taxon>Rhodobacterales</taxon>
        <taxon>Roseobacteraceae</taxon>
        <taxon>Sulfitobacter</taxon>
    </lineage>
</organism>
<dbReference type="SUPFAM" id="SSF55729">
    <property type="entry name" value="Acyl-CoA N-acyltransferases (Nat)"/>
    <property type="match status" value="1"/>
</dbReference>
<reference evidence="2" key="1">
    <citation type="submission" date="2023-01" db="EMBL/GenBank/DDBJ databases">
        <title>Comparative genomic analysis of cold water coral derived Sulfitobacter faviae: insights into their metabolism and habitat adaptation.</title>
        <authorList>
            <person name="Guo Y."/>
            <person name="Lin S."/>
            <person name="Huang Z."/>
            <person name="Tang K."/>
            <person name="Wang X."/>
        </authorList>
    </citation>
    <scope>NUCLEOTIDE SEQUENCE</scope>
    <source>
        <strain evidence="2">SCSIO W_1865</strain>
    </source>
</reference>
<dbReference type="InterPro" id="IPR016181">
    <property type="entry name" value="Acyl_CoA_acyltransferase"/>
</dbReference>
<dbReference type="InterPro" id="IPR000182">
    <property type="entry name" value="GNAT_dom"/>
</dbReference>
<evidence type="ECO:0000313" key="2">
    <source>
        <dbReference type="EMBL" id="WCE70147.1"/>
    </source>
</evidence>
<dbReference type="Gene3D" id="3.40.630.30">
    <property type="match status" value="1"/>
</dbReference>
<dbReference type="RefSeq" id="WP_271688446.1">
    <property type="nucleotide sequence ID" value="NZ_CP116423.1"/>
</dbReference>
<dbReference type="Pfam" id="PF00583">
    <property type="entry name" value="Acetyltransf_1"/>
    <property type="match status" value="1"/>
</dbReference>
<accession>A0AAX3LNQ9</accession>
<proteinExistence type="predicted"/>
<dbReference type="CDD" id="cd04301">
    <property type="entry name" value="NAT_SF"/>
    <property type="match status" value="1"/>
</dbReference>